<reference evidence="1" key="1">
    <citation type="journal article" date="2021" name="Proc. Natl. Acad. Sci. U.S.A.">
        <title>A Catalog of Tens of Thousands of Viruses from Human Metagenomes Reveals Hidden Associations with Chronic Diseases.</title>
        <authorList>
            <person name="Tisza M.J."/>
            <person name="Buck C.B."/>
        </authorList>
    </citation>
    <scope>NUCLEOTIDE SEQUENCE</scope>
    <source>
        <strain evidence="1">Ct9j27</strain>
    </source>
</reference>
<proteinExistence type="predicted"/>
<accession>A0A8S5U8N5</accession>
<name>A0A8S5U8N5_9CAUD</name>
<dbReference type="EMBL" id="BK016036">
    <property type="protein sequence ID" value="DAF90758.1"/>
    <property type="molecule type" value="Genomic_DNA"/>
</dbReference>
<evidence type="ECO:0000313" key="1">
    <source>
        <dbReference type="EMBL" id="DAF90758.1"/>
    </source>
</evidence>
<sequence>MKFTKTSAKQLTEFMAIMDKDGCVPSSEWVSGRYATKHAKALPPFVTRFERKEYSKTNLPKNGTPERTAYWYFQENTRRRVVLVLDKEAAMNFFFEAAKGKEF</sequence>
<protein>
    <submittedName>
        <fullName evidence="1">Uncharacterized protein</fullName>
    </submittedName>
</protein>
<organism evidence="1">
    <name type="scientific">Siphoviridae sp. ct9j27</name>
    <dbReference type="NCBI Taxonomy" id="2825369"/>
    <lineage>
        <taxon>Viruses</taxon>
        <taxon>Duplodnaviria</taxon>
        <taxon>Heunggongvirae</taxon>
        <taxon>Uroviricota</taxon>
        <taxon>Caudoviricetes</taxon>
    </lineage>
</organism>